<name>A0A5C4LRR9_9PSEU</name>
<keyword evidence="3" id="KW-1185">Reference proteome</keyword>
<sequence length="115" mass="12822">MAYDRELADRIRALVAPEDGFREQAMFGGLAFLVGGNMAVVASGEGGLMVRMPREECEALIDDVRVHPMTMGSREMRGWLRVDTEAVRSPDELERWVARGVSFARSLPAKARGRR</sequence>
<dbReference type="RefSeq" id="WP_139099774.1">
    <property type="nucleotide sequence ID" value="NZ_VDFW01000033.1"/>
</dbReference>
<comment type="caution">
    <text evidence="2">The sequence shown here is derived from an EMBL/GenBank/DDBJ whole genome shotgun (WGS) entry which is preliminary data.</text>
</comment>
<dbReference type="InterPro" id="IPR007076">
    <property type="entry name" value="TfoX_N"/>
</dbReference>
<dbReference type="Gene3D" id="3.30.1460.30">
    <property type="entry name" value="YgaC/TfoX-N like chaperone"/>
    <property type="match status" value="1"/>
</dbReference>
<dbReference type="Pfam" id="PF04993">
    <property type="entry name" value="TfoX_N"/>
    <property type="match status" value="1"/>
</dbReference>
<dbReference type="SUPFAM" id="SSF159894">
    <property type="entry name" value="YgaC/TfoX-N like"/>
    <property type="match status" value="1"/>
</dbReference>
<organism evidence="2 3">
    <name type="scientific">Amycolatopsis alkalitolerans</name>
    <dbReference type="NCBI Taxonomy" id="2547244"/>
    <lineage>
        <taxon>Bacteria</taxon>
        <taxon>Bacillati</taxon>
        <taxon>Actinomycetota</taxon>
        <taxon>Actinomycetes</taxon>
        <taxon>Pseudonocardiales</taxon>
        <taxon>Pseudonocardiaceae</taxon>
        <taxon>Amycolatopsis</taxon>
    </lineage>
</organism>
<dbReference type="OrthoDB" id="214902at2"/>
<proteinExistence type="predicted"/>
<dbReference type="EMBL" id="VDFW01000033">
    <property type="protein sequence ID" value="TNC21538.1"/>
    <property type="molecule type" value="Genomic_DNA"/>
</dbReference>
<dbReference type="AlphaFoldDB" id="A0A5C4LRR9"/>
<evidence type="ECO:0000259" key="1">
    <source>
        <dbReference type="Pfam" id="PF04993"/>
    </source>
</evidence>
<feature type="domain" description="TfoX N-terminal" evidence="1">
    <location>
        <begin position="15"/>
        <end position="104"/>
    </location>
</feature>
<evidence type="ECO:0000313" key="2">
    <source>
        <dbReference type="EMBL" id="TNC21538.1"/>
    </source>
</evidence>
<protein>
    <submittedName>
        <fullName evidence="2">TfoX/Sxy family protein</fullName>
    </submittedName>
</protein>
<accession>A0A5C4LRR9</accession>
<reference evidence="2 3" key="1">
    <citation type="submission" date="2019-06" db="EMBL/GenBank/DDBJ databases">
        <title>Amycolatopsis alkalitolerans sp. nov., isolated from Gastrodia elata Blume.</title>
        <authorList>
            <person name="Narsing Rao M.P."/>
            <person name="Li W.J."/>
        </authorList>
    </citation>
    <scope>NUCLEOTIDE SEQUENCE [LARGE SCALE GENOMIC DNA]</scope>
    <source>
        <strain evidence="2 3">SYSUP0005</strain>
    </source>
</reference>
<evidence type="ECO:0000313" key="3">
    <source>
        <dbReference type="Proteomes" id="UP000305546"/>
    </source>
</evidence>
<dbReference type="Proteomes" id="UP000305546">
    <property type="component" value="Unassembled WGS sequence"/>
</dbReference>
<gene>
    <name evidence="2" type="ORF">FG385_27885</name>
</gene>